<dbReference type="InterPro" id="IPR041588">
    <property type="entry name" value="Integrase_H2C2"/>
</dbReference>
<proteinExistence type="predicted"/>
<evidence type="ECO:0000313" key="4">
    <source>
        <dbReference type="Proteomes" id="UP001150941"/>
    </source>
</evidence>
<dbReference type="Proteomes" id="UP001150941">
    <property type="component" value="Unassembled WGS sequence"/>
</dbReference>
<evidence type="ECO:0000313" key="3">
    <source>
        <dbReference type="EMBL" id="KAJ5238687.1"/>
    </source>
</evidence>
<feature type="domain" description="Integrase zinc-binding" evidence="2">
    <location>
        <begin position="236"/>
        <end position="284"/>
    </location>
</feature>
<feature type="compositionally biased region" description="Polar residues" evidence="1">
    <location>
        <begin position="53"/>
        <end position="66"/>
    </location>
</feature>
<evidence type="ECO:0000259" key="2">
    <source>
        <dbReference type="Pfam" id="PF17921"/>
    </source>
</evidence>
<dbReference type="RefSeq" id="XP_058331606.1">
    <property type="nucleotide sequence ID" value="XM_058472603.1"/>
</dbReference>
<protein>
    <recommendedName>
        <fullName evidence="2">Integrase zinc-binding domain-containing protein</fullName>
    </recommendedName>
</protein>
<name>A0A9W9TRP5_9EURO</name>
<keyword evidence="4" id="KW-1185">Reference proteome</keyword>
<dbReference type="Pfam" id="PF17921">
    <property type="entry name" value="Integrase_H2C2"/>
    <property type="match status" value="1"/>
</dbReference>
<evidence type="ECO:0000256" key="1">
    <source>
        <dbReference type="SAM" id="MobiDB-lite"/>
    </source>
</evidence>
<reference evidence="3" key="2">
    <citation type="journal article" date="2023" name="IMA Fungus">
        <title>Comparative genomic study of the Penicillium genus elucidates a diverse pangenome and 15 lateral gene transfer events.</title>
        <authorList>
            <person name="Petersen C."/>
            <person name="Sorensen T."/>
            <person name="Nielsen M.R."/>
            <person name="Sondergaard T.E."/>
            <person name="Sorensen J.L."/>
            <person name="Fitzpatrick D.A."/>
            <person name="Frisvad J.C."/>
            <person name="Nielsen K.L."/>
        </authorList>
    </citation>
    <scope>NUCLEOTIDE SEQUENCE</scope>
    <source>
        <strain evidence="3">IBT 19713</strain>
    </source>
</reference>
<feature type="region of interest" description="Disordered" evidence="1">
    <location>
        <begin position="53"/>
        <end position="80"/>
    </location>
</feature>
<dbReference type="GeneID" id="83199906"/>
<dbReference type="AlphaFoldDB" id="A0A9W9TRP5"/>
<gene>
    <name evidence="3" type="ORF">N7468_003306</name>
</gene>
<reference evidence="3" key="1">
    <citation type="submission" date="2022-11" db="EMBL/GenBank/DDBJ databases">
        <authorList>
            <person name="Petersen C."/>
        </authorList>
    </citation>
    <scope>NUCLEOTIDE SEQUENCE</scope>
    <source>
        <strain evidence="3">IBT 19713</strain>
    </source>
</reference>
<dbReference type="Gene3D" id="1.10.340.70">
    <property type="match status" value="1"/>
</dbReference>
<dbReference type="OrthoDB" id="2499658at2759"/>
<comment type="caution">
    <text evidence="3">The sequence shown here is derived from an EMBL/GenBank/DDBJ whole genome shotgun (WGS) entry which is preliminary data.</text>
</comment>
<sequence length="411" mass="45857">MGSFTRRNEGSDSYLLNQQLAVPGTYSHPSGHEFSTTGSGSYHFPQHSYNPYGSQFGPSYGQQSGLSAGMPHLQYTSDHTIPSMAAPDEMRLHHPSSQYMPQSRYLQSPRYLPLRDALSETEIEDQESRNEGTMLSEPVMPPLDGFPDVKEFDQLMQSYVDDLSVKKQDKALIHARRARNIKSVLIDPKDTAVESAQFRFWVKKMFKLQSVGIGTTDCRKMICHEGKPVAIREKLFKILTKAHQQCQHGGRDKTSAQVRRIYSWVPKELISRFVKICPTCQVRRGGSRLTPPNSRRGSPRPEVVSRSPKLPSPPVSKRESAYGGQIALDRAQSDYFSQLHGHGWMENHPALQGRPGIGTGVRSSHGSMNNISHSIAGTIDPFSADLSVSTTQLNYAGGYVPTYGTPTQREY</sequence>
<accession>A0A9W9TRP5</accession>
<organism evidence="3 4">
    <name type="scientific">Penicillium chermesinum</name>
    <dbReference type="NCBI Taxonomy" id="63820"/>
    <lineage>
        <taxon>Eukaryota</taxon>
        <taxon>Fungi</taxon>
        <taxon>Dikarya</taxon>
        <taxon>Ascomycota</taxon>
        <taxon>Pezizomycotina</taxon>
        <taxon>Eurotiomycetes</taxon>
        <taxon>Eurotiomycetidae</taxon>
        <taxon>Eurotiales</taxon>
        <taxon>Aspergillaceae</taxon>
        <taxon>Penicillium</taxon>
    </lineage>
</organism>
<dbReference type="EMBL" id="JAPQKS010000003">
    <property type="protein sequence ID" value="KAJ5238687.1"/>
    <property type="molecule type" value="Genomic_DNA"/>
</dbReference>
<feature type="region of interest" description="Disordered" evidence="1">
    <location>
        <begin position="284"/>
        <end position="322"/>
    </location>
</feature>